<dbReference type="InterPro" id="IPR011335">
    <property type="entry name" value="Restrct_endonuc-II-like"/>
</dbReference>
<feature type="region of interest" description="Disordered" evidence="15">
    <location>
        <begin position="175"/>
        <end position="241"/>
    </location>
</feature>
<keyword evidence="4 13" id="KW-0479">Metal-binding</keyword>
<keyword evidence="9 13" id="KW-0238">DNA-binding</keyword>
<dbReference type="InterPro" id="IPR036397">
    <property type="entry name" value="RNaseH_sf"/>
</dbReference>
<feature type="binding site" evidence="13">
    <location>
        <position position="154"/>
    </location>
    <ligand>
        <name>Mg(2+)</name>
        <dbReference type="ChEBI" id="CHEBI:18420"/>
        <label>1</label>
    </ligand>
</feature>
<evidence type="ECO:0000256" key="4">
    <source>
        <dbReference type="ARBA" id="ARBA00022723"/>
    </source>
</evidence>
<evidence type="ECO:0000256" key="15">
    <source>
        <dbReference type="SAM" id="MobiDB-lite"/>
    </source>
</evidence>
<dbReference type="Pfam" id="PF04480">
    <property type="entry name" value="DUF559"/>
    <property type="match status" value="1"/>
</dbReference>
<dbReference type="InterPro" id="IPR047216">
    <property type="entry name" value="Endonuclease_DUF559_bact"/>
</dbReference>
<accession>A0A1X7GMT6</accession>
<dbReference type="Proteomes" id="UP000192936">
    <property type="component" value="Unassembled WGS sequence"/>
</dbReference>
<evidence type="ECO:0000313" key="18">
    <source>
        <dbReference type="Proteomes" id="UP000192936"/>
    </source>
</evidence>
<dbReference type="GO" id="GO:0005737">
    <property type="term" value="C:cytoplasm"/>
    <property type="evidence" value="ECO:0007669"/>
    <property type="project" value="UniProtKB-SubCell"/>
</dbReference>
<dbReference type="HAMAP" id="MF_00034">
    <property type="entry name" value="RuvC"/>
    <property type="match status" value="1"/>
</dbReference>
<sequence length="365" mass="39656">MFARAGRSEAGVPSPVRLLGIDPGLRHTGWGIIDVAGNRLSHVADGAVHSDDSCPLAERLVQLHDALSAVVERYRPDEAAVEETFVNSNAVSTLKLGQARAVALLVPAQAGLAVAEYANNMVKKAVVGQGRAEKAQVQTMVRLLLPGCEIGSPDAADALAVAICHAHHRASWTMWRRGAEPSRQTLSPPGRGQGEGDAPRPFTKTPRGASPSPRPSPRGGEGDGPRGRVGGMASVAKAKPTEYITERARDLRMNATDVEKIVWQKLRNAQLGAKFRRQEPILGFVADFVAHDHRLIIELDGGQHAEQRAAHDERRARMLEQAGFRILRFWKTDVIDNLDGVLETIRARLEETPILRSQPSGREFP</sequence>
<dbReference type="GO" id="GO:0000287">
    <property type="term" value="F:magnesium ion binding"/>
    <property type="evidence" value="ECO:0007669"/>
    <property type="project" value="UniProtKB-UniRule"/>
</dbReference>
<dbReference type="PANTHER" id="PTHR30194">
    <property type="entry name" value="CROSSOVER JUNCTION ENDODEOXYRIBONUCLEASE RUVC"/>
    <property type="match status" value="1"/>
</dbReference>
<evidence type="ECO:0000256" key="2">
    <source>
        <dbReference type="ARBA" id="ARBA00022490"/>
    </source>
</evidence>
<dbReference type="EC" id="3.1.21.10" evidence="13 14"/>
<dbReference type="AlphaFoldDB" id="A0A1X7GMT6"/>
<dbReference type="EMBL" id="FXAK01000007">
    <property type="protein sequence ID" value="SMF71968.1"/>
    <property type="molecule type" value="Genomic_DNA"/>
</dbReference>
<dbReference type="GO" id="GO:0009432">
    <property type="term" value="P:SOS response"/>
    <property type="evidence" value="ECO:0007669"/>
    <property type="project" value="UniProtKB-ARBA"/>
</dbReference>
<feature type="binding site" evidence="13">
    <location>
        <position position="82"/>
    </location>
    <ligand>
        <name>Mg(2+)</name>
        <dbReference type="ChEBI" id="CHEBI:18420"/>
        <label>2</label>
    </ligand>
</feature>
<dbReference type="GO" id="GO:0006281">
    <property type="term" value="P:DNA repair"/>
    <property type="evidence" value="ECO:0007669"/>
    <property type="project" value="UniProtKB-UniRule"/>
</dbReference>
<dbReference type="STRING" id="286727.SAMN02982917_4037"/>
<keyword evidence="11 13" id="KW-0234">DNA repair</keyword>
<dbReference type="InterPro" id="IPR012337">
    <property type="entry name" value="RNaseH-like_sf"/>
</dbReference>
<evidence type="ECO:0000256" key="5">
    <source>
        <dbReference type="ARBA" id="ARBA00022759"/>
    </source>
</evidence>
<evidence type="ECO:0000256" key="14">
    <source>
        <dbReference type="NCBIfam" id="TIGR00228"/>
    </source>
</evidence>
<organism evidence="17 18">
    <name type="scientific">Azospirillum oryzae</name>
    <dbReference type="NCBI Taxonomy" id="286727"/>
    <lineage>
        <taxon>Bacteria</taxon>
        <taxon>Pseudomonadati</taxon>
        <taxon>Pseudomonadota</taxon>
        <taxon>Alphaproteobacteria</taxon>
        <taxon>Rhodospirillales</taxon>
        <taxon>Azospirillaceae</taxon>
        <taxon>Azospirillum</taxon>
    </lineage>
</organism>
<keyword evidence="7 13" id="KW-0378">Hydrolase</keyword>
<dbReference type="SUPFAM" id="SSF52980">
    <property type="entry name" value="Restriction endonuclease-like"/>
    <property type="match status" value="1"/>
</dbReference>
<proteinExistence type="inferred from homology"/>
<dbReference type="PRINTS" id="PR00696">
    <property type="entry name" value="RSOLVASERUVC"/>
</dbReference>
<comment type="subcellular location">
    <subcellularLocation>
        <location evidence="13">Cytoplasm</location>
    </subcellularLocation>
</comment>
<evidence type="ECO:0000256" key="11">
    <source>
        <dbReference type="ARBA" id="ARBA00023204"/>
    </source>
</evidence>
<dbReference type="InterPro" id="IPR002176">
    <property type="entry name" value="X-over_junc_endoDNase_RuvC"/>
</dbReference>
<evidence type="ECO:0000256" key="12">
    <source>
        <dbReference type="ARBA" id="ARBA00029354"/>
    </source>
</evidence>
<protein>
    <recommendedName>
        <fullName evidence="13 14">Crossover junction endodeoxyribonuclease RuvC</fullName>
        <ecNumber evidence="13 14">3.1.21.10</ecNumber>
    </recommendedName>
    <alternativeName>
        <fullName evidence="13">Holliday junction nuclease RuvC</fullName>
    </alternativeName>
    <alternativeName>
        <fullName evidence="13">Holliday junction resolvase RuvC</fullName>
    </alternativeName>
</protein>
<evidence type="ECO:0000256" key="8">
    <source>
        <dbReference type="ARBA" id="ARBA00022842"/>
    </source>
</evidence>
<dbReference type="InterPro" id="IPR020563">
    <property type="entry name" value="X-over_junc_endoDNase_Mg_BS"/>
</dbReference>
<dbReference type="GO" id="GO:0003677">
    <property type="term" value="F:DNA binding"/>
    <property type="evidence" value="ECO:0007669"/>
    <property type="project" value="UniProtKB-KW"/>
</dbReference>
<dbReference type="Pfam" id="PF02075">
    <property type="entry name" value="RuvC"/>
    <property type="match status" value="1"/>
</dbReference>
<dbReference type="FunFam" id="3.30.420.10:FF:000002">
    <property type="entry name" value="Crossover junction endodeoxyribonuclease RuvC"/>
    <property type="match status" value="1"/>
</dbReference>
<dbReference type="Gene3D" id="3.30.420.10">
    <property type="entry name" value="Ribonuclease H-like superfamily/Ribonuclease H"/>
    <property type="match status" value="1"/>
</dbReference>
<gene>
    <name evidence="13" type="primary">ruvC</name>
    <name evidence="17" type="ORF">SAMN02982917_4037</name>
</gene>
<dbReference type="PROSITE" id="PS01321">
    <property type="entry name" value="RUVC"/>
    <property type="match status" value="1"/>
</dbReference>
<feature type="binding site" evidence="13">
    <location>
        <position position="22"/>
    </location>
    <ligand>
        <name>Mg(2+)</name>
        <dbReference type="ChEBI" id="CHEBI:18420"/>
        <label>1</label>
    </ligand>
</feature>
<evidence type="ECO:0000313" key="17">
    <source>
        <dbReference type="EMBL" id="SMF71968.1"/>
    </source>
</evidence>
<comment type="similarity">
    <text evidence="1 13">Belongs to the RuvC family.</text>
</comment>
<name>A0A1X7GMT6_9PROT</name>
<dbReference type="GO" id="GO:0006310">
    <property type="term" value="P:DNA recombination"/>
    <property type="evidence" value="ECO:0007669"/>
    <property type="project" value="UniProtKB-UniRule"/>
</dbReference>
<evidence type="ECO:0000256" key="10">
    <source>
        <dbReference type="ARBA" id="ARBA00023172"/>
    </source>
</evidence>
<feature type="active site" evidence="13">
    <location>
        <position position="22"/>
    </location>
</feature>
<evidence type="ECO:0000256" key="1">
    <source>
        <dbReference type="ARBA" id="ARBA00009518"/>
    </source>
</evidence>
<keyword evidence="5 13" id="KW-0255">Endonuclease</keyword>
<evidence type="ECO:0000259" key="16">
    <source>
        <dbReference type="Pfam" id="PF04480"/>
    </source>
</evidence>
<comment type="function">
    <text evidence="13">The RuvA-RuvB-RuvC complex processes Holliday junction (HJ) DNA during genetic recombination and DNA repair. Endonuclease that resolves HJ intermediates. Cleaves cruciform DNA by making single-stranded nicks across the HJ at symmetrical positions within the homologous arms, yielding a 5'-phosphate and a 3'-hydroxyl group; requires a central core of homology in the junction. The consensus cleavage sequence is 5'-(A/T)TT(C/G)-3'. Cleavage occurs on the 3'-side of the TT dinucleotide at the point of strand exchange. HJ branch migration catalyzed by RuvA-RuvB allows RuvC to scan DNA until it finds its consensus sequence, where it cleaves and resolves the cruciform DNA.</text>
</comment>
<dbReference type="CDD" id="cd16962">
    <property type="entry name" value="RuvC"/>
    <property type="match status" value="1"/>
</dbReference>
<evidence type="ECO:0000256" key="9">
    <source>
        <dbReference type="ARBA" id="ARBA00023125"/>
    </source>
</evidence>
<keyword evidence="3 13" id="KW-0540">Nuclease</keyword>
<evidence type="ECO:0000256" key="13">
    <source>
        <dbReference type="HAMAP-Rule" id="MF_00034"/>
    </source>
</evidence>
<reference evidence="17 18" key="1">
    <citation type="submission" date="2017-04" db="EMBL/GenBank/DDBJ databases">
        <authorList>
            <person name="Afonso C.L."/>
            <person name="Miller P.J."/>
            <person name="Scott M.A."/>
            <person name="Spackman E."/>
            <person name="Goraichik I."/>
            <person name="Dimitrov K.M."/>
            <person name="Suarez D.L."/>
            <person name="Swayne D.E."/>
        </authorList>
    </citation>
    <scope>NUCLEOTIDE SEQUENCE [LARGE SCALE GENOMIC DNA]</scope>
    <source>
        <strain evidence="17 18">A2P</strain>
    </source>
</reference>
<keyword evidence="10 13" id="KW-0233">DNA recombination</keyword>
<dbReference type="SUPFAM" id="SSF53098">
    <property type="entry name" value="Ribonuclease H-like"/>
    <property type="match status" value="1"/>
</dbReference>
<feature type="active site" evidence="13">
    <location>
        <position position="154"/>
    </location>
</feature>
<keyword evidence="8 13" id="KW-0460">Magnesium</keyword>
<evidence type="ECO:0000256" key="6">
    <source>
        <dbReference type="ARBA" id="ARBA00022763"/>
    </source>
</evidence>
<dbReference type="GO" id="GO:0008821">
    <property type="term" value="F:crossover junction DNA endonuclease activity"/>
    <property type="evidence" value="ECO:0007669"/>
    <property type="project" value="UniProtKB-UniRule"/>
</dbReference>
<dbReference type="CDD" id="cd01038">
    <property type="entry name" value="Endonuclease_DUF559"/>
    <property type="match status" value="1"/>
</dbReference>
<dbReference type="NCBIfam" id="TIGR00228">
    <property type="entry name" value="ruvC"/>
    <property type="match status" value="1"/>
</dbReference>
<keyword evidence="2 13" id="KW-0963">Cytoplasm</keyword>
<feature type="domain" description="DUF559" evidence="16">
    <location>
        <begin position="244"/>
        <end position="349"/>
    </location>
</feature>
<dbReference type="PANTHER" id="PTHR30194:SF3">
    <property type="entry name" value="CROSSOVER JUNCTION ENDODEOXYRIBONUCLEASE RUVC"/>
    <property type="match status" value="1"/>
</dbReference>
<evidence type="ECO:0000256" key="7">
    <source>
        <dbReference type="ARBA" id="ARBA00022801"/>
    </source>
</evidence>
<comment type="cofactor">
    <cofactor evidence="13">
        <name>Mg(2+)</name>
        <dbReference type="ChEBI" id="CHEBI:18420"/>
    </cofactor>
    <text evidence="13">Binds 2 Mg(2+) ion per subunit.</text>
</comment>
<keyword evidence="6 13" id="KW-0227">DNA damage</keyword>
<comment type="subunit">
    <text evidence="13">Homodimer which binds Holliday junction (HJ) DNA. The HJ becomes 2-fold symmetrical on binding to RuvC with unstacked arms; it has a different conformation from HJ DNA in complex with RuvA. In the full resolvosome a probable DNA-RuvA(4)-RuvB(12)-RuvC(2) complex forms which resolves the HJ.</text>
</comment>
<dbReference type="InterPro" id="IPR007569">
    <property type="entry name" value="DUF559"/>
</dbReference>
<feature type="active site" evidence="13">
    <location>
        <position position="82"/>
    </location>
</feature>
<evidence type="ECO:0000256" key="3">
    <source>
        <dbReference type="ARBA" id="ARBA00022722"/>
    </source>
</evidence>
<comment type="catalytic activity">
    <reaction evidence="12 13">
        <text>Endonucleolytic cleavage at a junction such as a reciprocal single-stranded crossover between two homologous DNA duplexes (Holliday junction).</text>
        <dbReference type="EC" id="3.1.21.10"/>
    </reaction>
</comment>
<dbReference type="Gene3D" id="3.40.960.10">
    <property type="entry name" value="VSR Endonuclease"/>
    <property type="match status" value="1"/>
</dbReference>
<dbReference type="GO" id="GO:0048476">
    <property type="term" value="C:Holliday junction resolvase complex"/>
    <property type="evidence" value="ECO:0007669"/>
    <property type="project" value="UniProtKB-UniRule"/>
</dbReference>